<dbReference type="InterPro" id="IPR000644">
    <property type="entry name" value="CBS_dom"/>
</dbReference>
<dbReference type="InterPro" id="IPR051257">
    <property type="entry name" value="Diverse_CBS-Domain"/>
</dbReference>
<dbReference type="CDD" id="cd04586">
    <property type="entry name" value="CBS_pair_BON_assoc"/>
    <property type="match status" value="1"/>
</dbReference>
<keyword evidence="1 2" id="KW-0129">CBS domain</keyword>
<accession>M1PJS8</accession>
<gene>
    <name evidence="4" type="ordered locus">UWK_03283</name>
</gene>
<dbReference type="OrthoDB" id="9811720at2"/>
<dbReference type="PANTHER" id="PTHR43080:SF26">
    <property type="entry name" value="REGULATORY PROTEIN"/>
    <property type="match status" value="1"/>
</dbReference>
<dbReference type="AlphaFoldDB" id="M1PJS8"/>
<keyword evidence="5" id="KW-1185">Reference proteome</keyword>
<reference evidence="5" key="1">
    <citation type="journal article" date="2013" name="Stand. Genomic Sci.">
        <title>Complete genome sequence of Desulfocapsa sulfexigens, a marine deltaproteobacterium specialized in disproportionating inorganic sulfur compounds.</title>
        <authorList>
            <person name="Finster K.W."/>
            <person name="Kjeldsen K.U."/>
            <person name="Kube M."/>
            <person name="Reinhardt R."/>
            <person name="Mussmann M."/>
            <person name="Amann R."/>
            <person name="Schreiber L."/>
        </authorList>
    </citation>
    <scope>NUCLEOTIDE SEQUENCE [LARGE SCALE GENOMIC DNA]</scope>
    <source>
        <strain evidence="5">DSM 10523 / SB164P1</strain>
    </source>
</reference>
<feature type="domain" description="CBS" evidence="3">
    <location>
        <begin position="150"/>
        <end position="203"/>
    </location>
</feature>
<dbReference type="HOGENOM" id="CLU_040681_9_0_7"/>
<evidence type="ECO:0000259" key="3">
    <source>
        <dbReference type="PROSITE" id="PS51371"/>
    </source>
</evidence>
<dbReference type="KEGG" id="dsf:UWK_03283"/>
<dbReference type="PANTHER" id="PTHR43080">
    <property type="entry name" value="CBS DOMAIN-CONTAINING PROTEIN CBSX3, MITOCHONDRIAL"/>
    <property type="match status" value="1"/>
</dbReference>
<name>M1PJS8_DESSD</name>
<dbReference type="Proteomes" id="UP000011721">
    <property type="component" value="Chromosome"/>
</dbReference>
<evidence type="ECO:0000313" key="4">
    <source>
        <dbReference type="EMBL" id="AGF79810.1"/>
    </source>
</evidence>
<dbReference type="eggNOG" id="COG3448">
    <property type="taxonomic scope" value="Bacteria"/>
</dbReference>
<sequence>MGTTKNSPLSSLPERLAISDEDIYKAMKEISGYLDITTGDFKELYQHSYHHAIERLSHSICARDIMSRNVVSVTETTPLLEVANRMADASISGVPVMDDNKKVVGIVSEQDFLKGLNNGCKSFMAVVARCLQGLGGVDFSISMGMAGDIMTRPPVTIKENTPLVEITEIMSKNKINRLPVLDQEEKVVVGIVSRDDLVRAQLL</sequence>
<evidence type="ECO:0000256" key="2">
    <source>
        <dbReference type="PROSITE-ProRule" id="PRU00703"/>
    </source>
</evidence>
<dbReference type="SMART" id="SM00116">
    <property type="entry name" value="CBS"/>
    <property type="match status" value="2"/>
</dbReference>
<feature type="domain" description="CBS" evidence="3">
    <location>
        <begin position="66"/>
        <end position="123"/>
    </location>
</feature>
<dbReference type="InterPro" id="IPR046342">
    <property type="entry name" value="CBS_dom_sf"/>
</dbReference>
<protein>
    <submittedName>
        <fullName evidence="4">CBS-domain-containing membrane protein</fullName>
    </submittedName>
</protein>
<dbReference type="EMBL" id="CP003985">
    <property type="protein sequence ID" value="AGF79810.1"/>
    <property type="molecule type" value="Genomic_DNA"/>
</dbReference>
<organism evidence="4 5">
    <name type="scientific">Desulfocapsa sulfexigens (strain DSM 10523 / SB164P1)</name>
    <dbReference type="NCBI Taxonomy" id="1167006"/>
    <lineage>
        <taxon>Bacteria</taxon>
        <taxon>Pseudomonadati</taxon>
        <taxon>Thermodesulfobacteriota</taxon>
        <taxon>Desulfobulbia</taxon>
        <taxon>Desulfobulbales</taxon>
        <taxon>Desulfocapsaceae</taxon>
        <taxon>Desulfocapsa</taxon>
    </lineage>
</organism>
<evidence type="ECO:0000313" key="5">
    <source>
        <dbReference type="Proteomes" id="UP000011721"/>
    </source>
</evidence>
<dbReference type="Pfam" id="PF00571">
    <property type="entry name" value="CBS"/>
    <property type="match status" value="2"/>
</dbReference>
<proteinExistence type="predicted"/>
<evidence type="ECO:0000256" key="1">
    <source>
        <dbReference type="ARBA" id="ARBA00023122"/>
    </source>
</evidence>
<dbReference type="STRING" id="1167006.UWK_03283"/>
<dbReference type="PROSITE" id="PS51371">
    <property type="entry name" value="CBS"/>
    <property type="match status" value="2"/>
</dbReference>
<dbReference type="Gene3D" id="3.10.580.10">
    <property type="entry name" value="CBS-domain"/>
    <property type="match status" value="1"/>
</dbReference>
<dbReference type="RefSeq" id="WP_015405494.1">
    <property type="nucleotide sequence ID" value="NC_020304.1"/>
</dbReference>
<dbReference type="SUPFAM" id="SSF54631">
    <property type="entry name" value="CBS-domain pair"/>
    <property type="match status" value="1"/>
</dbReference>